<dbReference type="PANTHER" id="PTHR42831:SF1">
    <property type="entry name" value="FE-S PROTEIN MATURATION AUXILIARY FACTOR YITW"/>
    <property type="match status" value="1"/>
</dbReference>
<dbReference type="PANTHER" id="PTHR42831">
    <property type="entry name" value="FE-S PROTEIN MATURATION AUXILIARY FACTOR YITW"/>
    <property type="match status" value="1"/>
</dbReference>
<dbReference type="KEGG" id="daw:HS1_000444"/>
<proteinExistence type="predicted"/>
<reference evidence="2 3" key="1">
    <citation type="submission" date="2015-10" db="EMBL/GenBank/DDBJ databases">
        <title>Candidatus Desulfofervidus auxilii, a hydrogenotrophic sulfate-reducing bacterium involved in the thermophilic anaerobic oxidation of methane.</title>
        <authorList>
            <person name="Krukenberg V."/>
            <person name="Richter M."/>
            <person name="Wegener G."/>
        </authorList>
    </citation>
    <scope>NUCLEOTIDE SEQUENCE [LARGE SCALE GENOMIC DNA]</scope>
    <source>
        <strain evidence="2 3">HS1</strain>
    </source>
</reference>
<evidence type="ECO:0000313" key="2">
    <source>
        <dbReference type="EMBL" id="AMM40250.1"/>
    </source>
</evidence>
<dbReference type="AlphaFoldDB" id="A0A7U4QJ39"/>
<dbReference type="EMBL" id="CP013015">
    <property type="protein sequence ID" value="AMM40250.1"/>
    <property type="molecule type" value="Genomic_DNA"/>
</dbReference>
<dbReference type="Gene3D" id="3.30.300.130">
    <property type="entry name" value="Fe-S cluster assembly (FSCA)"/>
    <property type="match status" value="1"/>
</dbReference>
<organism evidence="2 3">
    <name type="scientific">Desulfofervidus auxilii</name>
    <dbReference type="NCBI Taxonomy" id="1621989"/>
    <lineage>
        <taxon>Bacteria</taxon>
        <taxon>Pseudomonadati</taxon>
        <taxon>Thermodesulfobacteriota</taxon>
        <taxon>Candidatus Desulfofervidia</taxon>
        <taxon>Candidatus Desulfofervidales</taxon>
        <taxon>Candidatus Desulfofervidaceae</taxon>
        <taxon>Candidatus Desulfofervidus</taxon>
    </lineage>
</organism>
<keyword evidence="3" id="KW-1185">Reference proteome</keyword>
<evidence type="ECO:0000259" key="1">
    <source>
        <dbReference type="Pfam" id="PF01883"/>
    </source>
</evidence>
<accession>A0A7U4QJ39</accession>
<dbReference type="SUPFAM" id="SSF117916">
    <property type="entry name" value="Fe-S cluster assembly (FSCA) domain-like"/>
    <property type="match status" value="1"/>
</dbReference>
<dbReference type="Proteomes" id="UP000070560">
    <property type="component" value="Chromosome"/>
</dbReference>
<dbReference type="InterPro" id="IPR034904">
    <property type="entry name" value="FSCA_dom_sf"/>
</dbReference>
<name>A0A7U4QJ39_DESA2</name>
<gene>
    <name evidence="2" type="ORF">HS1_000444</name>
</gene>
<feature type="domain" description="MIP18 family-like" evidence="1">
    <location>
        <begin position="7"/>
        <end position="80"/>
    </location>
</feature>
<dbReference type="InterPro" id="IPR052339">
    <property type="entry name" value="Fe-S_Maturation_MIP18"/>
</dbReference>
<dbReference type="OrthoDB" id="9805360at2"/>
<evidence type="ECO:0000313" key="3">
    <source>
        <dbReference type="Proteomes" id="UP000070560"/>
    </source>
</evidence>
<protein>
    <submittedName>
        <fullName evidence="2">Protein containing DUF59</fullName>
    </submittedName>
</protein>
<dbReference type="InterPro" id="IPR002744">
    <property type="entry name" value="MIP18-like"/>
</dbReference>
<sequence length="96" mass="10708">MNQQLMEHIFQALTQVIDPSTGLDVVRMRVIEDLRIEDGGRVKLVLHPSSPVCPLAYKVAADIKLAIKGVPGVKDVEVKVKEFKDADRLEAMLKEI</sequence>
<dbReference type="RefSeq" id="WP_066060544.1">
    <property type="nucleotide sequence ID" value="NZ_CP013015.1"/>
</dbReference>
<dbReference type="Pfam" id="PF01883">
    <property type="entry name" value="FeS_assembly_P"/>
    <property type="match status" value="1"/>
</dbReference>